<dbReference type="PANTHER" id="PTHR43297">
    <property type="entry name" value="OLIGOPEPTIDE TRANSPORT ATP-BINDING PROTEIN APPD"/>
    <property type="match status" value="1"/>
</dbReference>
<comment type="caution">
    <text evidence="9">The sequence shown here is derived from an EMBL/GenBank/DDBJ whole genome shotgun (WGS) entry which is preliminary data.</text>
</comment>
<keyword evidence="3" id="KW-0813">Transport</keyword>
<dbReference type="OrthoDB" id="9806285at2"/>
<dbReference type="FunFam" id="3.40.50.300:FF:000016">
    <property type="entry name" value="Oligopeptide ABC transporter ATP-binding component"/>
    <property type="match status" value="1"/>
</dbReference>
<evidence type="ECO:0000256" key="1">
    <source>
        <dbReference type="ARBA" id="ARBA00004202"/>
    </source>
</evidence>
<evidence type="ECO:0000256" key="3">
    <source>
        <dbReference type="ARBA" id="ARBA00022448"/>
    </source>
</evidence>
<dbReference type="GO" id="GO:0015833">
    <property type="term" value="P:peptide transport"/>
    <property type="evidence" value="ECO:0007669"/>
    <property type="project" value="InterPro"/>
</dbReference>
<dbReference type="InterPro" id="IPR003593">
    <property type="entry name" value="AAA+_ATPase"/>
</dbReference>
<evidence type="ECO:0000256" key="4">
    <source>
        <dbReference type="ARBA" id="ARBA00022475"/>
    </source>
</evidence>
<dbReference type="EMBL" id="BJYL01000008">
    <property type="protein sequence ID" value="GEN82424.1"/>
    <property type="molecule type" value="Genomic_DNA"/>
</dbReference>
<evidence type="ECO:0000259" key="8">
    <source>
        <dbReference type="PROSITE" id="PS50893"/>
    </source>
</evidence>
<evidence type="ECO:0000256" key="2">
    <source>
        <dbReference type="ARBA" id="ARBA00005417"/>
    </source>
</evidence>
<organism evidence="9 10">
    <name type="scientific">Sporosarcina luteola</name>
    <dbReference type="NCBI Taxonomy" id="582850"/>
    <lineage>
        <taxon>Bacteria</taxon>
        <taxon>Bacillati</taxon>
        <taxon>Bacillota</taxon>
        <taxon>Bacilli</taxon>
        <taxon>Bacillales</taxon>
        <taxon>Caryophanaceae</taxon>
        <taxon>Sporosarcina</taxon>
    </lineage>
</organism>
<evidence type="ECO:0000313" key="9">
    <source>
        <dbReference type="EMBL" id="GEN82424.1"/>
    </source>
</evidence>
<dbReference type="InterPro" id="IPR013563">
    <property type="entry name" value="Oligopep_ABC_C"/>
</dbReference>
<dbReference type="Proteomes" id="UP000321901">
    <property type="component" value="Unassembled WGS sequence"/>
</dbReference>
<dbReference type="Gene3D" id="3.40.50.300">
    <property type="entry name" value="P-loop containing nucleotide triphosphate hydrolases"/>
    <property type="match status" value="1"/>
</dbReference>
<dbReference type="GO" id="GO:0016887">
    <property type="term" value="F:ATP hydrolysis activity"/>
    <property type="evidence" value="ECO:0007669"/>
    <property type="project" value="InterPro"/>
</dbReference>
<dbReference type="RefSeq" id="WP_147055460.1">
    <property type="nucleotide sequence ID" value="NZ_BJYL01000008.1"/>
</dbReference>
<feature type="domain" description="ABC transporter" evidence="8">
    <location>
        <begin position="6"/>
        <end position="256"/>
    </location>
</feature>
<keyword evidence="4" id="KW-1003">Cell membrane</keyword>
<keyword evidence="6 9" id="KW-0067">ATP-binding</keyword>
<evidence type="ECO:0000256" key="7">
    <source>
        <dbReference type="ARBA" id="ARBA00023136"/>
    </source>
</evidence>
<dbReference type="NCBIfam" id="TIGR01727">
    <property type="entry name" value="oligo_HPY"/>
    <property type="match status" value="1"/>
</dbReference>
<keyword evidence="7" id="KW-0472">Membrane</keyword>
<reference evidence="9 10" key="1">
    <citation type="submission" date="2019-07" db="EMBL/GenBank/DDBJ databases">
        <title>Whole genome shotgun sequence of Sporosarcina luteola NBRC 105378.</title>
        <authorList>
            <person name="Hosoyama A."/>
            <person name="Uohara A."/>
            <person name="Ohji S."/>
            <person name="Ichikawa N."/>
        </authorList>
    </citation>
    <scope>NUCLEOTIDE SEQUENCE [LARGE SCALE GENOMIC DNA]</scope>
    <source>
        <strain evidence="9 10">NBRC 105378</strain>
    </source>
</reference>
<dbReference type="CDD" id="cd03257">
    <property type="entry name" value="ABC_NikE_OppD_transporters"/>
    <property type="match status" value="1"/>
</dbReference>
<dbReference type="Pfam" id="PF08352">
    <property type="entry name" value="oligo_HPY"/>
    <property type="match status" value="1"/>
</dbReference>
<keyword evidence="10" id="KW-1185">Reference proteome</keyword>
<gene>
    <name evidence="9" type="primary">oppD_2</name>
    <name evidence="9" type="ORF">SLU01_07360</name>
</gene>
<dbReference type="InterPro" id="IPR003439">
    <property type="entry name" value="ABC_transporter-like_ATP-bd"/>
</dbReference>
<dbReference type="GO" id="GO:0005886">
    <property type="term" value="C:plasma membrane"/>
    <property type="evidence" value="ECO:0007669"/>
    <property type="project" value="UniProtKB-SubCell"/>
</dbReference>
<dbReference type="InterPro" id="IPR027417">
    <property type="entry name" value="P-loop_NTPase"/>
</dbReference>
<dbReference type="InterPro" id="IPR050388">
    <property type="entry name" value="ABC_Ni/Peptide_Import"/>
</dbReference>
<dbReference type="PANTHER" id="PTHR43297:SF2">
    <property type="entry name" value="DIPEPTIDE TRANSPORT ATP-BINDING PROTEIN DPPD"/>
    <property type="match status" value="1"/>
</dbReference>
<evidence type="ECO:0000256" key="5">
    <source>
        <dbReference type="ARBA" id="ARBA00022741"/>
    </source>
</evidence>
<dbReference type="GO" id="GO:0005524">
    <property type="term" value="F:ATP binding"/>
    <property type="evidence" value="ECO:0007669"/>
    <property type="project" value="UniProtKB-KW"/>
</dbReference>
<dbReference type="SUPFAM" id="SSF52540">
    <property type="entry name" value="P-loop containing nucleoside triphosphate hydrolases"/>
    <property type="match status" value="1"/>
</dbReference>
<evidence type="ECO:0000256" key="6">
    <source>
        <dbReference type="ARBA" id="ARBA00022840"/>
    </source>
</evidence>
<dbReference type="InterPro" id="IPR017871">
    <property type="entry name" value="ABC_transporter-like_CS"/>
</dbReference>
<evidence type="ECO:0000313" key="10">
    <source>
        <dbReference type="Proteomes" id="UP000321901"/>
    </source>
</evidence>
<accession>A0A511Z4P7</accession>
<name>A0A511Z4P7_9BACL</name>
<keyword evidence="5" id="KW-0547">Nucleotide-binding</keyword>
<dbReference type="Pfam" id="PF00005">
    <property type="entry name" value="ABC_tran"/>
    <property type="match status" value="1"/>
</dbReference>
<dbReference type="SMART" id="SM00382">
    <property type="entry name" value="AAA"/>
    <property type="match status" value="1"/>
</dbReference>
<sequence>MNSVLLEVEDLRTTFYTDDAEVKAVDGVSFVLRKGKTLGIVGESGSGKSITALSILKLLANNGKIVGGKVQFKGEDLLTYSDKKMRDIRGNAISMIFQEPMTSLNPVFTVGQQISESIMKHQNLSKKEALVKSVELLKLVGIPSPDKRVKQYPYELSGGMRQRVMIAMALACNPEILIADEPTTALDVTIQAQILRLIRDLQKRLGMSVIMITHDLGVVAETCDSVAVMYAGQVVEYSDVVTLFQQPKHPYTIGLMNSLPRHDVELEKLESIQGNVPNPKEMPLGCRFAPRCPAATDLCRREMPELMKDTEGNDIRCWIYSEKWEGEAEVIVYGEKRIAESRRTETILSD</sequence>
<comment type="similarity">
    <text evidence="2">Belongs to the ABC transporter superfamily.</text>
</comment>
<dbReference type="PROSITE" id="PS50893">
    <property type="entry name" value="ABC_TRANSPORTER_2"/>
    <property type="match status" value="1"/>
</dbReference>
<dbReference type="PROSITE" id="PS00211">
    <property type="entry name" value="ABC_TRANSPORTER_1"/>
    <property type="match status" value="1"/>
</dbReference>
<dbReference type="AlphaFoldDB" id="A0A511Z4P7"/>
<comment type="subcellular location">
    <subcellularLocation>
        <location evidence="1">Cell membrane</location>
        <topology evidence="1">Peripheral membrane protein</topology>
    </subcellularLocation>
</comment>
<proteinExistence type="inferred from homology"/>
<protein>
    <submittedName>
        <fullName evidence="9">Peptide ABC transporter ATP-binding protein</fullName>
    </submittedName>
</protein>